<dbReference type="InterPro" id="IPR052035">
    <property type="entry name" value="ZnF_BED_domain_contain"/>
</dbReference>
<reference evidence="4" key="1">
    <citation type="journal article" date="2019" name="Gigascience">
        <title>De novo genome assembly of the endangered Acer yangbiense, a plant species with extremely small populations endemic to Yunnan Province, China.</title>
        <authorList>
            <person name="Yang J."/>
            <person name="Wariss H.M."/>
            <person name="Tao L."/>
            <person name="Zhang R."/>
            <person name="Yun Q."/>
            <person name="Hollingsworth P."/>
            <person name="Dao Z."/>
            <person name="Luo G."/>
            <person name="Guo H."/>
            <person name="Ma Y."/>
            <person name="Sun W."/>
        </authorList>
    </citation>
    <scope>NUCLEOTIDE SEQUENCE [LARGE SCALE GENOMIC DNA]</scope>
    <source>
        <strain evidence="4">cv. Malutang</strain>
    </source>
</reference>
<feature type="domain" description="hAT-like transposase RNase-H fold" evidence="2">
    <location>
        <begin position="353"/>
        <end position="455"/>
    </location>
</feature>
<evidence type="ECO:0000259" key="2">
    <source>
        <dbReference type="Pfam" id="PF14372"/>
    </source>
</evidence>
<dbReference type="PANTHER" id="PTHR46481:SF2">
    <property type="entry name" value="BED-TYPE DOMAIN-CONTAINING PROTEIN"/>
    <property type="match status" value="1"/>
</dbReference>
<gene>
    <name evidence="3" type="ORF">EZV62_010805</name>
</gene>
<dbReference type="OrthoDB" id="1745426at2759"/>
<organism evidence="3 4">
    <name type="scientific">Acer yangbiense</name>
    <dbReference type="NCBI Taxonomy" id="1000413"/>
    <lineage>
        <taxon>Eukaryota</taxon>
        <taxon>Viridiplantae</taxon>
        <taxon>Streptophyta</taxon>
        <taxon>Embryophyta</taxon>
        <taxon>Tracheophyta</taxon>
        <taxon>Spermatophyta</taxon>
        <taxon>Magnoliopsida</taxon>
        <taxon>eudicotyledons</taxon>
        <taxon>Gunneridae</taxon>
        <taxon>Pentapetalae</taxon>
        <taxon>rosids</taxon>
        <taxon>malvids</taxon>
        <taxon>Sapindales</taxon>
        <taxon>Sapindaceae</taxon>
        <taxon>Hippocastanoideae</taxon>
        <taxon>Acereae</taxon>
        <taxon>Acer</taxon>
    </lineage>
</organism>
<proteinExistence type="predicted"/>
<dbReference type="PANTHER" id="PTHR46481">
    <property type="entry name" value="ZINC FINGER BED DOMAIN-CONTAINING PROTEIN 4"/>
    <property type="match status" value="1"/>
</dbReference>
<dbReference type="SUPFAM" id="SSF53098">
    <property type="entry name" value="Ribonuclease H-like"/>
    <property type="match status" value="1"/>
</dbReference>
<keyword evidence="1" id="KW-0238">DNA-binding</keyword>
<evidence type="ECO:0000313" key="3">
    <source>
        <dbReference type="EMBL" id="TXG63811.1"/>
    </source>
</evidence>
<evidence type="ECO:0000313" key="4">
    <source>
        <dbReference type="Proteomes" id="UP000323000"/>
    </source>
</evidence>
<dbReference type="InterPro" id="IPR025525">
    <property type="entry name" value="hAT-like_transposase_RNase-H"/>
</dbReference>
<name>A0A5C7I3J1_9ROSI</name>
<dbReference type="Proteomes" id="UP000323000">
    <property type="component" value="Chromosome 4"/>
</dbReference>
<dbReference type="AlphaFoldDB" id="A0A5C7I3J1"/>
<sequence>MNTHIRKRCKKYRPPVTDSRQTFFVKQPNVEGAGSTLGNSRFSAEECRKALTEMLILDELPFRFVENWGFRKFCFAMNPRFDVPSRRTIVRDLYKLYVEERMKLKKYFKSSQVRVCLTTDTWTSIQNINYMVVTAHFIDYDWQLQKRTLSFSQITDHTGESIGRCIGKVLLEWGIDKIFTITVDNATANAVAIGYMSRKLNSWRGDGTILEGKYLHLRCCAHILNLIVSDGLKDLHESVVAIHNAVKYVKSSPSRLDRFKRAVEHEKLGNDGFVVLDVQTPWNSTYLMLESAVKLRKAFERMEEEDGHCVLYFKDKEGDEKRISPPLLNDWENAKVFIHFLSTFYDITLDLSASLHVTSNIYFKSWCTIFNQLTSLSTERDSLVSRMVVSMKQKFDKYWKGLDKTNNLLIIAVVLDPRYKFGYVKWRFDAFFGVTQSHSMISSLKEVLVNLYEYYVTQYGSVSVRSNDDMSSFGSGLAETFYGKEKFREDSL</sequence>
<dbReference type="InterPro" id="IPR012337">
    <property type="entry name" value="RNaseH-like_sf"/>
</dbReference>
<protein>
    <recommendedName>
        <fullName evidence="2">hAT-like transposase RNase-H fold domain-containing protein</fullName>
    </recommendedName>
</protein>
<dbReference type="GO" id="GO:0003677">
    <property type="term" value="F:DNA binding"/>
    <property type="evidence" value="ECO:0007669"/>
    <property type="project" value="UniProtKB-KW"/>
</dbReference>
<keyword evidence="4" id="KW-1185">Reference proteome</keyword>
<dbReference type="Pfam" id="PF14372">
    <property type="entry name" value="hAT-like_RNase-H"/>
    <property type="match status" value="1"/>
</dbReference>
<dbReference type="SUPFAM" id="SSF140996">
    <property type="entry name" value="Hermes dimerisation domain"/>
    <property type="match status" value="1"/>
</dbReference>
<evidence type="ECO:0000256" key="1">
    <source>
        <dbReference type="ARBA" id="ARBA00023125"/>
    </source>
</evidence>
<accession>A0A5C7I3J1</accession>
<dbReference type="EMBL" id="VAHF01000004">
    <property type="protein sequence ID" value="TXG63811.1"/>
    <property type="molecule type" value="Genomic_DNA"/>
</dbReference>
<comment type="caution">
    <text evidence="3">The sequence shown here is derived from an EMBL/GenBank/DDBJ whole genome shotgun (WGS) entry which is preliminary data.</text>
</comment>